<reference evidence="2 4" key="1">
    <citation type="journal article" date="2008" name="Science">
        <title>The Physcomitrella genome reveals evolutionary insights into the conquest of land by plants.</title>
        <authorList>
            <person name="Rensing S."/>
            <person name="Lang D."/>
            <person name="Zimmer A."/>
            <person name="Terry A."/>
            <person name="Salamov A."/>
            <person name="Shapiro H."/>
            <person name="Nishiyama T."/>
            <person name="Perroud P.-F."/>
            <person name="Lindquist E."/>
            <person name="Kamisugi Y."/>
            <person name="Tanahashi T."/>
            <person name="Sakakibara K."/>
            <person name="Fujita T."/>
            <person name="Oishi K."/>
            <person name="Shin-I T."/>
            <person name="Kuroki Y."/>
            <person name="Toyoda A."/>
            <person name="Suzuki Y."/>
            <person name="Hashimoto A."/>
            <person name="Yamaguchi K."/>
            <person name="Sugano A."/>
            <person name="Kohara Y."/>
            <person name="Fujiyama A."/>
            <person name="Anterola A."/>
            <person name="Aoki S."/>
            <person name="Ashton N."/>
            <person name="Barbazuk W.B."/>
            <person name="Barker E."/>
            <person name="Bennetzen J."/>
            <person name="Bezanilla M."/>
            <person name="Blankenship R."/>
            <person name="Cho S.H."/>
            <person name="Dutcher S."/>
            <person name="Estelle M."/>
            <person name="Fawcett J.A."/>
            <person name="Gundlach H."/>
            <person name="Hanada K."/>
            <person name="Heyl A."/>
            <person name="Hicks K.A."/>
            <person name="Hugh J."/>
            <person name="Lohr M."/>
            <person name="Mayer K."/>
            <person name="Melkozernov A."/>
            <person name="Murata T."/>
            <person name="Nelson D."/>
            <person name="Pils B."/>
            <person name="Prigge M."/>
            <person name="Reiss B."/>
            <person name="Renner T."/>
            <person name="Rombauts S."/>
            <person name="Rushton P."/>
            <person name="Sanderfoot A."/>
            <person name="Schween G."/>
            <person name="Shiu S.-H."/>
            <person name="Stueber K."/>
            <person name="Theodoulou F.L."/>
            <person name="Tu H."/>
            <person name="Van de Peer Y."/>
            <person name="Verrier P.J."/>
            <person name="Waters E."/>
            <person name="Wood A."/>
            <person name="Yang L."/>
            <person name="Cove D."/>
            <person name="Cuming A."/>
            <person name="Hasebe M."/>
            <person name="Lucas S."/>
            <person name="Mishler D.B."/>
            <person name="Reski R."/>
            <person name="Grigoriev I."/>
            <person name="Quatrano R.S."/>
            <person name="Boore J.L."/>
        </authorList>
    </citation>
    <scope>NUCLEOTIDE SEQUENCE [LARGE SCALE GENOMIC DNA]</scope>
    <source>
        <strain evidence="3 4">cv. Gransden 2004</strain>
    </source>
</reference>
<evidence type="ECO:0000256" key="1">
    <source>
        <dbReference type="SAM" id="MobiDB-lite"/>
    </source>
</evidence>
<dbReference type="Proteomes" id="UP000006727">
    <property type="component" value="Chromosome 13"/>
</dbReference>
<feature type="region of interest" description="Disordered" evidence="1">
    <location>
        <begin position="351"/>
        <end position="390"/>
    </location>
</feature>
<gene>
    <name evidence="2" type="ORF">PHYPA_017533</name>
</gene>
<dbReference type="EnsemblPlants" id="Pp3c13_18090V3.1">
    <property type="protein sequence ID" value="Pp3c13_18090V3.1"/>
    <property type="gene ID" value="Pp3c13_18090"/>
</dbReference>
<reference evidence="3" key="3">
    <citation type="submission" date="2020-12" db="UniProtKB">
        <authorList>
            <consortium name="EnsemblPlants"/>
        </authorList>
    </citation>
    <scope>IDENTIFICATION</scope>
</reference>
<accession>A0A2K1JME5</accession>
<protein>
    <submittedName>
        <fullName evidence="2 3">Uncharacterized protein</fullName>
    </submittedName>
</protein>
<dbReference type="EMBL" id="ABEU02000013">
    <property type="protein sequence ID" value="PNR42703.1"/>
    <property type="molecule type" value="Genomic_DNA"/>
</dbReference>
<dbReference type="AlphaFoldDB" id="A0A2K1JME5"/>
<dbReference type="PaxDb" id="3218-PP1S142_24V6.1"/>
<keyword evidence="4" id="KW-1185">Reference proteome</keyword>
<proteinExistence type="predicted"/>
<dbReference type="Gramene" id="Pp3c13_18090V3.1">
    <property type="protein sequence ID" value="Pp3c13_18090V3.1"/>
    <property type="gene ID" value="Pp3c13_18090"/>
</dbReference>
<sequence length="425" mass="47744">MKLFGWGRKKDPPTSQLSIQNVQKSDAAWSTRSPGTAYLLQSEEEIRLQIQQIQMPDMGLPRPSKDLTNYQVAIFGKVDECMSEVASDLGCEWEDGLGETIQFVISHQEQGLLTIGTFGLNQLAGVRDNIDRRPHKSDLNNSRRGCVSSVQLLVCEVRSSDDKTELHQSNLRSLRSDSTTNAVINRKELPVFGDHDASSRVFLDGQAVRAGLNRVSYSSSAIPIILMRTPNAVEIEIEKVAEKQPGVSFLTIDCFSDKELCSPGVYGLFTSRRRTPKPDKEWVWNKPHKKQLANGDRELQRTITTSYSPRGVWRLWRSRSNPSFAAKIVTDKKCNSPTATEEFQTQIATKLEGPPCTGNVDDGAESTRVTPKATQQQQPPRNPPNHAKDRCGERIRRRDHSFGNAWACTQNGKWIRTDSEFVLEM</sequence>
<reference evidence="2 4" key="2">
    <citation type="journal article" date="2018" name="Plant J.">
        <title>The Physcomitrella patens chromosome-scale assembly reveals moss genome structure and evolution.</title>
        <authorList>
            <person name="Lang D."/>
            <person name="Ullrich K.K."/>
            <person name="Murat F."/>
            <person name="Fuchs J."/>
            <person name="Jenkins J."/>
            <person name="Haas F.B."/>
            <person name="Piednoel M."/>
            <person name="Gundlach H."/>
            <person name="Van Bel M."/>
            <person name="Meyberg R."/>
            <person name="Vives C."/>
            <person name="Morata J."/>
            <person name="Symeonidi A."/>
            <person name="Hiss M."/>
            <person name="Muchero W."/>
            <person name="Kamisugi Y."/>
            <person name="Saleh O."/>
            <person name="Blanc G."/>
            <person name="Decker E.L."/>
            <person name="van Gessel N."/>
            <person name="Grimwood J."/>
            <person name="Hayes R.D."/>
            <person name="Graham S.W."/>
            <person name="Gunter L.E."/>
            <person name="McDaniel S.F."/>
            <person name="Hoernstein S.N.W."/>
            <person name="Larsson A."/>
            <person name="Li F.W."/>
            <person name="Perroud P.F."/>
            <person name="Phillips J."/>
            <person name="Ranjan P."/>
            <person name="Rokshar D.S."/>
            <person name="Rothfels C.J."/>
            <person name="Schneider L."/>
            <person name="Shu S."/>
            <person name="Stevenson D.W."/>
            <person name="Thummler F."/>
            <person name="Tillich M."/>
            <person name="Villarreal Aguilar J.C."/>
            <person name="Widiez T."/>
            <person name="Wong G.K."/>
            <person name="Wymore A."/>
            <person name="Zhang Y."/>
            <person name="Zimmer A.D."/>
            <person name="Quatrano R.S."/>
            <person name="Mayer K.F.X."/>
            <person name="Goodstein D."/>
            <person name="Casacuberta J.M."/>
            <person name="Vandepoele K."/>
            <person name="Reski R."/>
            <person name="Cuming A.C."/>
            <person name="Tuskan G.A."/>
            <person name="Maumus F."/>
            <person name="Salse J."/>
            <person name="Schmutz J."/>
            <person name="Rensing S.A."/>
        </authorList>
    </citation>
    <scope>NUCLEOTIDE SEQUENCE [LARGE SCALE GENOMIC DNA]</scope>
    <source>
        <strain evidence="3 4">cv. Gransden 2004</strain>
    </source>
</reference>
<evidence type="ECO:0000313" key="2">
    <source>
        <dbReference type="EMBL" id="PNR42703.1"/>
    </source>
</evidence>
<evidence type="ECO:0000313" key="3">
    <source>
        <dbReference type="EnsemblPlants" id="Pp3c13_18090V3.1"/>
    </source>
</evidence>
<feature type="region of interest" description="Disordered" evidence="1">
    <location>
        <begin position="1"/>
        <end position="20"/>
    </location>
</feature>
<evidence type="ECO:0000313" key="4">
    <source>
        <dbReference type="Proteomes" id="UP000006727"/>
    </source>
</evidence>
<name>A0A2K1JME5_PHYPA</name>
<organism evidence="2">
    <name type="scientific">Physcomitrium patens</name>
    <name type="common">Spreading-leaved earth moss</name>
    <name type="synonym">Physcomitrella patens</name>
    <dbReference type="NCBI Taxonomy" id="3218"/>
    <lineage>
        <taxon>Eukaryota</taxon>
        <taxon>Viridiplantae</taxon>
        <taxon>Streptophyta</taxon>
        <taxon>Embryophyta</taxon>
        <taxon>Bryophyta</taxon>
        <taxon>Bryophytina</taxon>
        <taxon>Bryopsida</taxon>
        <taxon>Funariidae</taxon>
        <taxon>Funariales</taxon>
        <taxon>Funariaceae</taxon>
        <taxon>Physcomitrium</taxon>
    </lineage>
</organism>